<dbReference type="Gene3D" id="2.60.120.200">
    <property type="match status" value="1"/>
</dbReference>
<feature type="non-terminal residue" evidence="12">
    <location>
        <position position="1"/>
    </location>
</feature>
<dbReference type="PANTHER" id="PTHR15036:SF51">
    <property type="entry name" value="NEUREXIN-1"/>
    <property type="match status" value="1"/>
</dbReference>
<name>A0A8J7NUZ4_ATRSP</name>
<evidence type="ECO:0000313" key="13">
    <source>
        <dbReference type="Proteomes" id="UP000736164"/>
    </source>
</evidence>
<feature type="compositionally biased region" description="Polar residues" evidence="9">
    <location>
        <begin position="174"/>
        <end position="188"/>
    </location>
</feature>
<evidence type="ECO:0000256" key="10">
    <source>
        <dbReference type="SAM" id="Phobius"/>
    </source>
</evidence>
<dbReference type="SMART" id="SM00294">
    <property type="entry name" value="4.1m"/>
    <property type="match status" value="1"/>
</dbReference>
<evidence type="ECO:0000256" key="8">
    <source>
        <dbReference type="PROSITE-ProRule" id="PRU00122"/>
    </source>
</evidence>
<dbReference type="InterPro" id="IPR013320">
    <property type="entry name" value="ConA-like_dom_sf"/>
</dbReference>
<gene>
    <name evidence="12" type="primary">Nrxn1_2</name>
    <name evidence="12" type="ORF">GTO95_0016778</name>
</gene>
<dbReference type="GO" id="GO:0016020">
    <property type="term" value="C:membrane"/>
    <property type="evidence" value="ECO:0007669"/>
    <property type="project" value="UniProtKB-SubCell"/>
</dbReference>
<dbReference type="InterPro" id="IPR050372">
    <property type="entry name" value="Neurexin-related_CASP"/>
</dbReference>
<feature type="transmembrane region" description="Helical" evidence="10">
    <location>
        <begin position="619"/>
        <end position="639"/>
    </location>
</feature>
<evidence type="ECO:0000256" key="2">
    <source>
        <dbReference type="ARBA" id="ARBA00010241"/>
    </source>
</evidence>
<dbReference type="PROSITE" id="PS50025">
    <property type="entry name" value="LAM_G_DOMAIN"/>
    <property type="match status" value="1"/>
</dbReference>
<dbReference type="Pfam" id="PF02210">
    <property type="entry name" value="Laminin_G_2"/>
    <property type="match status" value="1"/>
</dbReference>
<organism evidence="12 13">
    <name type="scientific">Atractosteus spatula</name>
    <name type="common">Alligator gar</name>
    <name type="synonym">Lepisosteus spatula</name>
    <dbReference type="NCBI Taxonomy" id="7917"/>
    <lineage>
        <taxon>Eukaryota</taxon>
        <taxon>Metazoa</taxon>
        <taxon>Chordata</taxon>
        <taxon>Craniata</taxon>
        <taxon>Vertebrata</taxon>
        <taxon>Euteleostomi</taxon>
        <taxon>Actinopterygii</taxon>
        <taxon>Neopterygii</taxon>
        <taxon>Holostei</taxon>
        <taxon>Semionotiformes</taxon>
        <taxon>Lepisosteidae</taxon>
        <taxon>Atractosteus</taxon>
    </lineage>
</organism>
<keyword evidence="3 10" id="KW-0812">Transmembrane</keyword>
<comment type="subcellular location">
    <subcellularLocation>
        <location evidence="1">Membrane</location>
        <topology evidence="1">Single-pass type I membrane protein</topology>
    </subcellularLocation>
</comment>
<evidence type="ECO:0000256" key="5">
    <source>
        <dbReference type="ARBA" id="ARBA00022889"/>
    </source>
</evidence>
<evidence type="ECO:0000313" key="12">
    <source>
        <dbReference type="EMBL" id="MBN3320264.1"/>
    </source>
</evidence>
<evidence type="ECO:0000259" key="11">
    <source>
        <dbReference type="PROSITE" id="PS50025"/>
    </source>
</evidence>
<dbReference type="EMBL" id="JAAWVO010051054">
    <property type="protein sequence ID" value="MBN3320264.1"/>
    <property type="molecule type" value="Genomic_DNA"/>
</dbReference>
<dbReference type="InterPro" id="IPR027789">
    <property type="entry name" value="Syndecan/Neurexin_dom"/>
</dbReference>
<evidence type="ECO:0000256" key="4">
    <source>
        <dbReference type="ARBA" id="ARBA00022729"/>
    </source>
</evidence>
<protein>
    <submittedName>
        <fullName evidence="12">NRX1B protein</fullName>
    </submittedName>
</protein>
<reference evidence="12" key="1">
    <citation type="journal article" date="2021" name="Cell">
        <title>Tracing the genetic footprints of vertebrate landing in non-teleost ray-finned fishes.</title>
        <authorList>
            <person name="Bi X."/>
            <person name="Wang K."/>
            <person name="Yang L."/>
            <person name="Pan H."/>
            <person name="Jiang H."/>
            <person name="Wei Q."/>
            <person name="Fang M."/>
            <person name="Yu H."/>
            <person name="Zhu C."/>
            <person name="Cai Y."/>
            <person name="He Y."/>
            <person name="Gan X."/>
            <person name="Zeng H."/>
            <person name="Yu D."/>
            <person name="Zhu Y."/>
            <person name="Jiang H."/>
            <person name="Qiu Q."/>
            <person name="Yang H."/>
            <person name="Zhang Y.E."/>
            <person name="Wang W."/>
            <person name="Zhu M."/>
            <person name="He S."/>
            <person name="Zhang G."/>
        </authorList>
    </citation>
    <scope>NUCLEOTIDE SEQUENCE</scope>
    <source>
        <strain evidence="12">Allg_001</strain>
    </source>
</reference>
<feature type="compositionally biased region" description="Low complexity" evidence="9">
    <location>
        <begin position="189"/>
        <end position="205"/>
    </location>
</feature>
<evidence type="ECO:0000256" key="6">
    <source>
        <dbReference type="ARBA" id="ARBA00022989"/>
    </source>
</evidence>
<dbReference type="InterPro" id="IPR003585">
    <property type="entry name" value="Neurexin-like"/>
</dbReference>
<comment type="similarity">
    <text evidence="2">Belongs to the neurexin family.</text>
</comment>
<keyword evidence="4" id="KW-0732">Signal</keyword>
<dbReference type="CDD" id="cd00110">
    <property type="entry name" value="LamG"/>
    <property type="match status" value="1"/>
</dbReference>
<feature type="non-terminal residue" evidence="12">
    <location>
        <position position="693"/>
    </location>
</feature>
<evidence type="ECO:0000256" key="3">
    <source>
        <dbReference type="ARBA" id="ARBA00022692"/>
    </source>
</evidence>
<dbReference type="SUPFAM" id="SSF49899">
    <property type="entry name" value="Concanavalin A-like lectins/glucanases"/>
    <property type="match status" value="1"/>
</dbReference>
<dbReference type="InterPro" id="IPR001791">
    <property type="entry name" value="Laminin_G"/>
</dbReference>
<feature type="domain" description="Laminin G" evidence="11">
    <location>
        <begin position="1"/>
        <end position="168"/>
    </location>
</feature>
<comment type="caution">
    <text evidence="12">The sequence shown here is derived from an EMBL/GenBank/DDBJ whole genome shotgun (WGS) entry which is preliminary data.</text>
</comment>
<keyword evidence="6 10" id="KW-1133">Transmembrane helix</keyword>
<evidence type="ECO:0000256" key="9">
    <source>
        <dbReference type="SAM" id="MobiDB-lite"/>
    </source>
</evidence>
<dbReference type="Proteomes" id="UP000736164">
    <property type="component" value="Unassembled WGS sequence"/>
</dbReference>
<keyword evidence="7 10" id="KW-0472">Membrane</keyword>
<dbReference type="FunFam" id="2.60.120.200:FF:000003">
    <property type="entry name" value="neurexin-1 isoform X1"/>
    <property type="match status" value="1"/>
</dbReference>
<feature type="region of interest" description="Disordered" evidence="9">
    <location>
        <begin position="662"/>
        <end position="693"/>
    </location>
</feature>
<comment type="caution">
    <text evidence="8">Lacks conserved residue(s) required for the propagation of feature annotation.</text>
</comment>
<dbReference type="AlphaFoldDB" id="A0A8J7NUZ4"/>
<keyword evidence="13" id="KW-1185">Reference proteome</keyword>
<dbReference type="Pfam" id="PF01034">
    <property type="entry name" value="Syndecan"/>
    <property type="match status" value="1"/>
</dbReference>
<sequence length="693" mass="77883">MDYVKYMQYQPSVHSSWCKHFLNPFQEKGNVGVVFNVGTDDITIEETSKFVNDGKYHIVRFTRSGGNATLQVDDLPVIERYPTGNNDNERLAIARQRIPYRLGRVVDEWLLDKGRQLTIFNSQTTIKIGGKDRSRPFQGQLSGLYYNGLKVLNMAVESDPNIKIEGSVRLVGESPSSMTTESSATANHSETSTSIMEITTTTASSRRGKPPAREPTPTDDLLVASAECPSDDEDIDPCEPSSESHRDTFRYLRVPLGLDAKAYKKGYIFVILLLEAQKNTTCIQTNKPTLLPEADCTAPAEPHTVSALASYTCQDRERIGRLGNYITNVGQVNGQEKGNPCKHRENLHRTPCRQNPRSSIEPCGPLLQTSNASHCATASCDWDFPNSSKQLTRLLWQKRFGLIGPRFLDETTTHDFPGTCRLRMMSERDSLLLQSAATLLSFSEELAFWLVMSVANGQFLCPWLQRHWYLPTVLNGCINLYPTWMRNCAIKQGKTHSPLNYSCCLNSQEVILQMKNLRCGTLRYEHGGLISLNCNYISCPVSFKKTFIFILQLCVLLFRPNDRGYLQYIKIAYCLWSAQQSVYIHNKMLLIPSNPTRPGAEGYPGPSEVIRESSSTTGMVVGIVAAAALCILILLYAMYKYRNRDEGSYHVDESRNYISNSAQSNGTVVKEKQANSAKSSSKNKKNKDKEYYV</sequence>
<accession>A0A8J7NUZ4</accession>
<dbReference type="PANTHER" id="PTHR15036">
    <property type="entry name" value="PIKACHURIN-LIKE PROTEIN"/>
    <property type="match status" value="1"/>
</dbReference>
<evidence type="ECO:0000256" key="7">
    <source>
        <dbReference type="ARBA" id="ARBA00023136"/>
    </source>
</evidence>
<evidence type="ECO:0000256" key="1">
    <source>
        <dbReference type="ARBA" id="ARBA00004479"/>
    </source>
</evidence>
<feature type="region of interest" description="Disordered" evidence="9">
    <location>
        <begin position="172"/>
        <end position="221"/>
    </location>
</feature>
<dbReference type="GO" id="GO:0007155">
    <property type="term" value="P:cell adhesion"/>
    <property type="evidence" value="ECO:0007669"/>
    <property type="project" value="UniProtKB-KW"/>
</dbReference>
<keyword evidence="5" id="KW-0130">Cell adhesion</keyword>
<proteinExistence type="inferred from homology"/>